<dbReference type="AlphaFoldDB" id="A0A432XL96"/>
<accession>A0A432XL96</accession>
<dbReference type="SUPFAM" id="SSF52283">
    <property type="entry name" value="Formate/glycerate dehydrogenase catalytic domain-like"/>
    <property type="match status" value="1"/>
</dbReference>
<comment type="subcellular location">
    <subcellularLocation>
        <location evidence="5">Cytoplasm</location>
    </subcellularLocation>
</comment>
<comment type="subunit">
    <text evidence="5">Homodimer.</text>
</comment>
<comment type="caution">
    <text evidence="5">Lacks conserved residue(s) required for the propagation of feature annotation.</text>
</comment>
<evidence type="ECO:0000256" key="4">
    <source>
        <dbReference type="ARBA" id="ARBA00023096"/>
    </source>
</evidence>
<dbReference type="GO" id="GO:0051287">
    <property type="term" value="F:NAD binding"/>
    <property type="evidence" value="ECO:0007669"/>
    <property type="project" value="InterPro"/>
</dbReference>
<dbReference type="Pfam" id="PF11890">
    <property type="entry name" value="DUF3410"/>
    <property type="match status" value="1"/>
</dbReference>
<dbReference type="InterPro" id="IPR024531">
    <property type="entry name" value="Erythronate-4-P_DHase_dimer"/>
</dbReference>
<dbReference type="GO" id="GO:0033711">
    <property type="term" value="F:4-phosphoerythronate dehydrogenase activity"/>
    <property type="evidence" value="ECO:0007669"/>
    <property type="project" value="UniProtKB-EC"/>
</dbReference>
<feature type="active site" description="Proton donor" evidence="5">
    <location>
        <position position="273"/>
    </location>
</feature>
<dbReference type="PANTHER" id="PTHR10996">
    <property type="entry name" value="2-HYDROXYACID DEHYDROGENASE-RELATED"/>
    <property type="match status" value="1"/>
</dbReference>
<organism evidence="8 9">
    <name type="scientific">Pseudidiomarina donghaiensis</name>
    <dbReference type="NCBI Taxonomy" id="519452"/>
    <lineage>
        <taxon>Bacteria</taxon>
        <taxon>Pseudomonadati</taxon>
        <taxon>Pseudomonadota</taxon>
        <taxon>Gammaproteobacteria</taxon>
        <taxon>Alteromonadales</taxon>
        <taxon>Idiomarinaceae</taxon>
        <taxon>Pseudidiomarina</taxon>
    </lineage>
</organism>
<feature type="binding site" evidence="5">
    <location>
        <position position="87"/>
    </location>
    <ligand>
        <name>substrate</name>
    </ligand>
</feature>
<dbReference type="SUPFAM" id="SSF51735">
    <property type="entry name" value="NAD(P)-binding Rossmann-fold domains"/>
    <property type="match status" value="1"/>
</dbReference>
<dbReference type="STRING" id="519452.SAMN04488139_0713"/>
<reference evidence="9" key="1">
    <citation type="journal article" date="2018" name="Front. Microbiol.">
        <title>Genome-Based Analysis Reveals the Taxonomy and Diversity of the Family Idiomarinaceae.</title>
        <authorList>
            <person name="Liu Y."/>
            <person name="Lai Q."/>
            <person name="Shao Z."/>
        </authorList>
    </citation>
    <scope>NUCLEOTIDE SEQUENCE [LARGE SCALE GENOMIC DNA]</scope>
    <source>
        <strain evidence="9">908033</strain>
    </source>
</reference>
<feature type="binding site" evidence="5">
    <location>
        <begin position="225"/>
        <end position="227"/>
    </location>
    <ligand>
        <name>NAD(+)</name>
        <dbReference type="ChEBI" id="CHEBI:57540"/>
    </ligand>
</feature>
<gene>
    <name evidence="5" type="primary">pdxB</name>
    <name evidence="8" type="ORF">CWE24_02885</name>
</gene>
<evidence type="ECO:0000256" key="1">
    <source>
        <dbReference type="ARBA" id="ARBA00022490"/>
    </source>
</evidence>
<comment type="function">
    <text evidence="5">Catalyzes the oxidation of erythronate-4-phosphate to 3-hydroxy-2-oxo-4-phosphonooxybutanoate.</text>
</comment>
<evidence type="ECO:0000256" key="3">
    <source>
        <dbReference type="ARBA" id="ARBA00023027"/>
    </source>
</evidence>
<dbReference type="InterPro" id="IPR020921">
    <property type="entry name" value="Erythronate-4-P_DHase"/>
</dbReference>
<protein>
    <recommendedName>
        <fullName evidence="5">Erythronate-4-phosphate dehydrogenase</fullName>
        <ecNumber evidence="5">1.1.1.290</ecNumber>
    </recommendedName>
</protein>
<dbReference type="GO" id="GO:0030267">
    <property type="term" value="F:glyoxylate reductase (NADPH) activity"/>
    <property type="evidence" value="ECO:0007669"/>
    <property type="project" value="TreeGrafter"/>
</dbReference>
<evidence type="ECO:0000259" key="6">
    <source>
        <dbReference type="Pfam" id="PF02826"/>
    </source>
</evidence>
<feature type="active site" evidence="5">
    <location>
        <position position="256"/>
    </location>
</feature>
<dbReference type="UniPathway" id="UPA00244">
    <property type="reaction ID" value="UER00310"/>
</dbReference>
<evidence type="ECO:0000256" key="5">
    <source>
        <dbReference type="HAMAP-Rule" id="MF_01825"/>
    </source>
</evidence>
<dbReference type="InterPro" id="IPR036291">
    <property type="entry name" value="NAD(P)-bd_dom_sf"/>
</dbReference>
<keyword evidence="4 5" id="KW-0664">Pyridoxine biosynthesis</keyword>
<comment type="caution">
    <text evidence="8">The sequence shown here is derived from an EMBL/GenBank/DDBJ whole genome shotgun (WGS) entry which is preliminary data.</text>
</comment>
<dbReference type="InterPro" id="IPR038251">
    <property type="entry name" value="PdxB_dimer_sf"/>
</dbReference>
<sequence length="406" mass="44466">MLFNNSSIAMKINSMHILADASMPQVAVLAEHLQVQGMALTLSTFQGRQPSAAQLSAADVLMIRSITRVDGTLLQQAPKLRWLGTATIGTEHVDAAACAAAGVTFASTPGVNARAVGDYVASAVANFALERNQLPQGEVAIVGAGHTGRAAGERLQGLGLNVHYYDPPLHAQGVECVHNNWQRVLNSAVISLHVPLTTCGEFPTRYLFNTKNIQQLATGCLLINASRGAVVAEQALLQAMQRQQALHVVLDVWEHEPQINHQLLPWLHYATAHIAGHSLAGKVGGSLQLFEQWLQFAFGRNHAWQLPPLNALLQPWPQAIAPRLWQQAQAPSWQMLASWVRAIYDIRNDDKQLRDQVSDSASFDALRKAYQARPELSCGQVHGGDWLADSDWQQRLSQLSFSFSRL</sequence>
<keyword evidence="2 5" id="KW-0560">Oxidoreductase</keyword>
<dbReference type="EC" id="1.1.1.290" evidence="5"/>
<keyword evidence="1 5" id="KW-0963">Cytoplasm</keyword>
<dbReference type="Gene3D" id="3.40.50.720">
    <property type="entry name" value="NAD(P)-binding Rossmann-like Domain"/>
    <property type="match status" value="2"/>
</dbReference>
<keyword evidence="9" id="KW-1185">Reference proteome</keyword>
<feature type="binding site" evidence="5">
    <location>
        <position position="166"/>
    </location>
    <ligand>
        <name>NAD(+)</name>
        <dbReference type="ChEBI" id="CHEBI:57540"/>
    </ligand>
</feature>
<comment type="catalytic activity">
    <reaction evidence="5">
        <text>4-phospho-D-erythronate + NAD(+) = (R)-3-hydroxy-2-oxo-4-phosphooxybutanoate + NADH + H(+)</text>
        <dbReference type="Rhea" id="RHEA:18829"/>
        <dbReference type="ChEBI" id="CHEBI:15378"/>
        <dbReference type="ChEBI" id="CHEBI:57540"/>
        <dbReference type="ChEBI" id="CHEBI:57945"/>
        <dbReference type="ChEBI" id="CHEBI:58538"/>
        <dbReference type="ChEBI" id="CHEBI:58766"/>
        <dbReference type="EC" id="1.1.1.290"/>
    </reaction>
</comment>
<dbReference type="GO" id="GO:0016618">
    <property type="term" value="F:hydroxypyruvate reductase [NAD(P)H] activity"/>
    <property type="evidence" value="ECO:0007669"/>
    <property type="project" value="TreeGrafter"/>
</dbReference>
<feature type="binding site" evidence="5">
    <location>
        <position position="251"/>
    </location>
    <ligand>
        <name>NAD(+)</name>
        <dbReference type="ChEBI" id="CHEBI:57540"/>
    </ligand>
</feature>
<dbReference type="InterPro" id="IPR050223">
    <property type="entry name" value="D-isomer_2-hydroxyacid_DH"/>
</dbReference>
<feature type="domain" description="D-isomer specific 2-hydroxyacid dehydrogenase NAD-binding" evidence="6">
    <location>
        <begin position="129"/>
        <end position="264"/>
    </location>
</feature>
<dbReference type="InterPro" id="IPR006140">
    <property type="entry name" value="D-isomer_DH_NAD-bd"/>
</dbReference>
<dbReference type="PANTHER" id="PTHR10996:SF178">
    <property type="entry name" value="2-HYDROXYACID DEHYDROGENASE YGL185C-RELATED"/>
    <property type="match status" value="1"/>
</dbReference>
<dbReference type="Gene3D" id="3.30.1370.170">
    <property type="match status" value="1"/>
</dbReference>
<feature type="domain" description="Erythronate-4-phosphate dehydrogenase dimerisation" evidence="7">
    <location>
        <begin position="330"/>
        <end position="384"/>
    </location>
</feature>
<evidence type="ECO:0000313" key="8">
    <source>
        <dbReference type="EMBL" id="RUO49461.1"/>
    </source>
</evidence>
<dbReference type="Pfam" id="PF02826">
    <property type="entry name" value="2-Hacid_dh_C"/>
    <property type="match status" value="1"/>
</dbReference>
<dbReference type="GO" id="GO:0008615">
    <property type="term" value="P:pyridoxine biosynthetic process"/>
    <property type="evidence" value="ECO:0007669"/>
    <property type="project" value="UniProtKB-UniRule"/>
</dbReference>
<dbReference type="CDD" id="cd12158">
    <property type="entry name" value="ErythrP_dh"/>
    <property type="match status" value="1"/>
</dbReference>
<evidence type="ECO:0000313" key="9">
    <source>
        <dbReference type="Proteomes" id="UP000286985"/>
    </source>
</evidence>
<dbReference type="EMBL" id="PIPU01000001">
    <property type="protein sequence ID" value="RUO49461.1"/>
    <property type="molecule type" value="Genomic_DNA"/>
</dbReference>
<name>A0A432XL96_9GAMM</name>
<proteinExistence type="inferred from homology"/>
<dbReference type="GO" id="GO:0005829">
    <property type="term" value="C:cytosol"/>
    <property type="evidence" value="ECO:0007669"/>
    <property type="project" value="TreeGrafter"/>
</dbReference>
<dbReference type="GO" id="GO:0046983">
    <property type="term" value="F:protein dimerization activity"/>
    <property type="evidence" value="ECO:0007669"/>
    <property type="project" value="InterPro"/>
</dbReference>
<dbReference type="OrthoDB" id="9770208at2"/>
<keyword evidence="3 5" id="KW-0520">NAD</keyword>
<dbReference type="Proteomes" id="UP000286985">
    <property type="component" value="Unassembled WGS sequence"/>
</dbReference>
<feature type="binding site" evidence="5">
    <location>
        <position position="65"/>
    </location>
    <ligand>
        <name>substrate</name>
    </ligand>
</feature>
<evidence type="ECO:0000259" key="7">
    <source>
        <dbReference type="Pfam" id="PF11890"/>
    </source>
</evidence>
<evidence type="ECO:0000256" key="2">
    <source>
        <dbReference type="ARBA" id="ARBA00023002"/>
    </source>
</evidence>
<comment type="pathway">
    <text evidence="5">Cofactor biosynthesis; pyridoxine 5'-phosphate biosynthesis; pyridoxine 5'-phosphate from D-erythrose 4-phosphate: step 2/5.</text>
</comment>
<dbReference type="HAMAP" id="MF_01825">
    <property type="entry name" value="PdxB"/>
    <property type="match status" value="1"/>
</dbReference>
<feature type="binding site" evidence="5">
    <location>
        <position position="276"/>
    </location>
    <ligand>
        <name>NAD(+)</name>
        <dbReference type="ChEBI" id="CHEBI:57540"/>
    </ligand>
</feature>
<comment type="similarity">
    <text evidence="5">Belongs to the D-isomer specific 2-hydroxyacid dehydrogenase family. PdxB subfamily.</text>
</comment>
<feature type="active site" evidence="5">
    <location>
        <position position="227"/>
    </location>
</feature>